<reference evidence="1 2" key="1">
    <citation type="submission" date="2020-08" db="EMBL/GenBank/DDBJ databases">
        <title>Functional genomics of gut bacteria from endangered species of beetles.</title>
        <authorList>
            <person name="Carlos-Shanley C."/>
        </authorList>
    </citation>
    <scope>NUCLEOTIDE SEQUENCE [LARGE SCALE GENOMIC DNA]</scope>
    <source>
        <strain evidence="1 2">S00136</strain>
    </source>
</reference>
<keyword evidence="2" id="KW-1185">Reference proteome</keyword>
<accession>A0A841NMK5</accession>
<evidence type="ECO:0000313" key="2">
    <source>
        <dbReference type="Proteomes" id="UP000589738"/>
    </source>
</evidence>
<name>A0A841NMK5_9FLAO</name>
<dbReference type="Proteomes" id="UP000589738">
    <property type="component" value="Unassembled WGS sequence"/>
</dbReference>
<organism evidence="1 2">
    <name type="scientific">Chryseobacterium shigense</name>
    <dbReference type="NCBI Taxonomy" id="297244"/>
    <lineage>
        <taxon>Bacteria</taxon>
        <taxon>Pseudomonadati</taxon>
        <taxon>Bacteroidota</taxon>
        <taxon>Flavobacteriia</taxon>
        <taxon>Flavobacteriales</taxon>
        <taxon>Weeksellaceae</taxon>
        <taxon>Chryseobacterium group</taxon>
        <taxon>Chryseobacterium</taxon>
    </lineage>
</organism>
<gene>
    <name evidence="1" type="ORF">HNP36_003575</name>
</gene>
<dbReference type="EMBL" id="JACHLC010000006">
    <property type="protein sequence ID" value="MBB6372459.1"/>
    <property type="molecule type" value="Genomic_DNA"/>
</dbReference>
<evidence type="ECO:0000313" key="1">
    <source>
        <dbReference type="EMBL" id="MBB6372459.1"/>
    </source>
</evidence>
<sequence>MGRNTEIYRFDKEKASAYLYKDLQHRIFHTGTFREYLKNRKKDLSGYEISFDKILGTVKSDINMITADELFEINLFLSDEIHSAFERESYSVRENHFLDLCKHYGILLLYELPTSTVCTSYMFQYGNYTQYFPIEEMRDVDGGINIDSKDFLCFNDYMILLTEKILSEKLNEYGHDFTENEKKVIDEIKAENINNSLLSEEVENEFIYLKDIISTDDSGPEAQTVYYAYDFFLKSLEMKSLIDLNKNPRIVILDS</sequence>
<protein>
    <submittedName>
        <fullName evidence="1">Uncharacterized protein</fullName>
    </submittedName>
</protein>
<comment type="caution">
    <text evidence="1">The sequence shown here is derived from an EMBL/GenBank/DDBJ whole genome shotgun (WGS) entry which is preliminary data.</text>
</comment>
<dbReference type="AlphaFoldDB" id="A0A841NMK5"/>
<dbReference type="RefSeq" id="WP_184166220.1">
    <property type="nucleotide sequence ID" value="NZ_JACHLC010000006.1"/>
</dbReference>
<proteinExistence type="predicted"/>